<dbReference type="OrthoDB" id="3297172at2"/>
<gene>
    <name evidence="1" type="ORF">ADL15_44880</name>
</gene>
<evidence type="ECO:0000313" key="1">
    <source>
        <dbReference type="EMBL" id="KUL23953.1"/>
    </source>
</evidence>
<sequence>MTTPDSPDRAYDLLPPTLADARDAIHRAHGDAGGSTWARLLTIADLTGTETDRSALLRILEAMIHLDPVSQLCAQALHIRLTSYTHLAAAHPATRSTA</sequence>
<organism evidence="1 2">
    <name type="scientific">Actinoplanes awajinensis subsp. mycoplanecinus</name>
    <dbReference type="NCBI Taxonomy" id="135947"/>
    <lineage>
        <taxon>Bacteria</taxon>
        <taxon>Bacillati</taxon>
        <taxon>Actinomycetota</taxon>
        <taxon>Actinomycetes</taxon>
        <taxon>Micromonosporales</taxon>
        <taxon>Micromonosporaceae</taxon>
        <taxon>Actinoplanes</taxon>
    </lineage>
</organism>
<accession>A0A101JBX2</accession>
<keyword evidence="2" id="KW-1185">Reference proteome</keyword>
<evidence type="ECO:0000313" key="2">
    <source>
        <dbReference type="Proteomes" id="UP000053244"/>
    </source>
</evidence>
<dbReference type="AlphaFoldDB" id="A0A101JBX2"/>
<dbReference type="EMBL" id="LLZH01000326">
    <property type="protein sequence ID" value="KUL23953.1"/>
    <property type="molecule type" value="Genomic_DNA"/>
</dbReference>
<proteinExistence type="predicted"/>
<reference evidence="1 2" key="1">
    <citation type="submission" date="2015-10" db="EMBL/GenBank/DDBJ databases">
        <authorList>
            <person name="Gilbert D.G."/>
        </authorList>
    </citation>
    <scope>NUCLEOTIDE SEQUENCE [LARGE SCALE GENOMIC DNA]</scope>
    <source>
        <strain evidence="1 2">NRRL B-16712</strain>
    </source>
</reference>
<comment type="caution">
    <text evidence="1">The sequence shown here is derived from an EMBL/GenBank/DDBJ whole genome shotgun (WGS) entry which is preliminary data.</text>
</comment>
<dbReference type="RefSeq" id="WP_067705748.1">
    <property type="nucleotide sequence ID" value="NZ_LLZH01000326.1"/>
</dbReference>
<dbReference type="Proteomes" id="UP000053244">
    <property type="component" value="Unassembled WGS sequence"/>
</dbReference>
<protein>
    <submittedName>
        <fullName evidence="1">Uncharacterized protein</fullName>
    </submittedName>
</protein>
<name>A0A101JBX2_9ACTN</name>